<evidence type="ECO:0000256" key="2">
    <source>
        <dbReference type="ARBA" id="ARBA00022574"/>
    </source>
</evidence>
<comment type="caution">
    <text evidence="6">The sequence shown here is derived from an EMBL/GenBank/DDBJ whole genome shotgun (WGS) entry which is preliminary data.</text>
</comment>
<dbReference type="SMART" id="SM00320">
    <property type="entry name" value="WD40"/>
    <property type="match status" value="6"/>
</dbReference>
<dbReference type="InterPro" id="IPR051246">
    <property type="entry name" value="WDR48"/>
</dbReference>
<feature type="compositionally biased region" description="Polar residues" evidence="5">
    <location>
        <begin position="984"/>
        <end position="999"/>
    </location>
</feature>
<feature type="repeat" description="WD" evidence="4">
    <location>
        <begin position="345"/>
        <end position="378"/>
    </location>
</feature>
<evidence type="ECO:0000256" key="5">
    <source>
        <dbReference type="SAM" id="MobiDB-lite"/>
    </source>
</evidence>
<feature type="compositionally biased region" description="Acidic residues" evidence="5">
    <location>
        <begin position="141"/>
        <end position="157"/>
    </location>
</feature>
<dbReference type="GO" id="GO:0000724">
    <property type="term" value="P:double-strand break repair via homologous recombination"/>
    <property type="evidence" value="ECO:0007669"/>
    <property type="project" value="TreeGrafter"/>
</dbReference>
<evidence type="ECO:0000256" key="3">
    <source>
        <dbReference type="ARBA" id="ARBA00022737"/>
    </source>
</evidence>
<feature type="region of interest" description="Disordered" evidence="5">
    <location>
        <begin position="1698"/>
        <end position="1766"/>
    </location>
</feature>
<dbReference type="InParanoid" id="A0A286U699"/>
<dbReference type="InterPro" id="IPR001680">
    <property type="entry name" value="WD40_rpt"/>
</dbReference>
<keyword evidence="7" id="KW-1185">Reference proteome</keyword>
<feature type="compositionally biased region" description="Polar residues" evidence="5">
    <location>
        <begin position="875"/>
        <end position="915"/>
    </location>
</feature>
<gene>
    <name evidence="6" type="ORF">PNOK_0960200</name>
</gene>
<keyword evidence="3" id="KW-0677">Repeat</keyword>
<dbReference type="Pfam" id="PF00400">
    <property type="entry name" value="WD40"/>
    <property type="match status" value="4"/>
</dbReference>
<name>A0A286U699_9AGAM</name>
<reference evidence="6 7" key="1">
    <citation type="journal article" date="2017" name="Mol. Ecol.">
        <title>Comparative and population genomic landscape of Phellinus noxius: A hypervariable fungus causing root rot in trees.</title>
        <authorList>
            <person name="Chung C.L."/>
            <person name="Lee T.J."/>
            <person name="Akiba M."/>
            <person name="Lee H.H."/>
            <person name="Kuo T.H."/>
            <person name="Liu D."/>
            <person name="Ke H.M."/>
            <person name="Yokoi T."/>
            <person name="Roa M.B."/>
            <person name="Lu M.J."/>
            <person name="Chang Y.Y."/>
            <person name="Ann P.J."/>
            <person name="Tsai J.N."/>
            <person name="Chen C.Y."/>
            <person name="Tzean S.S."/>
            <person name="Ota Y."/>
            <person name="Hattori T."/>
            <person name="Sahashi N."/>
            <person name="Liou R.F."/>
            <person name="Kikuchi T."/>
            <person name="Tsai I.J."/>
        </authorList>
    </citation>
    <scope>NUCLEOTIDE SEQUENCE [LARGE SCALE GENOMIC DNA]</scope>
    <source>
        <strain evidence="6 7">FFPRI411160</strain>
    </source>
</reference>
<feature type="compositionally biased region" description="Low complexity" evidence="5">
    <location>
        <begin position="1586"/>
        <end position="1596"/>
    </location>
</feature>
<dbReference type="InterPro" id="IPR036322">
    <property type="entry name" value="WD40_repeat_dom_sf"/>
</dbReference>
<dbReference type="GO" id="GO:0043130">
    <property type="term" value="F:ubiquitin binding"/>
    <property type="evidence" value="ECO:0007669"/>
    <property type="project" value="TreeGrafter"/>
</dbReference>
<dbReference type="Gene3D" id="2.130.10.10">
    <property type="entry name" value="YVTN repeat-like/Quinoprotein amine dehydrogenase"/>
    <property type="match status" value="2"/>
</dbReference>
<feature type="region of interest" description="Disordered" evidence="5">
    <location>
        <begin position="1183"/>
        <end position="1268"/>
    </location>
</feature>
<feature type="repeat" description="WD" evidence="4">
    <location>
        <begin position="303"/>
        <end position="344"/>
    </location>
</feature>
<evidence type="ECO:0000313" key="7">
    <source>
        <dbReference type="Proteomes" id="UP000217199"/>
    </source>
</evidence>
<feature type="repeat" description="WD" evidence="4">
    <location>
        <begin position="210"/>
        <end position="242"/>
    </location>
</feature>
<dbReference type="PROSITE" id="PS00678">
    <property type="entry name" value="WD_REPEATS_1"/>
    <property type="match status" value="1"/>
</dbReference>
<feature type="repeat" description="WD" evidence="4">
    <location>
        <begin position="254"/>
        <end position="287"/>
    </location>
</feature>
<accession>A0A286U699</accession>
<proteinExistence type="inferred from homology"/>
<dbReference type="Proteomes" id="UP000217199">
    <property type="component" value="Unassembled WGS sequence"/>
</dbReference>
<feature type="compositionally biased region" description="Polar residues" evidence="5">
    <location>
        <begin position="1191"/>
        <end position="1250"/>
    </location>
</feature>
<dbReference type="STRING" id="2282107.A0A286U699"/>
<organism evidence="6 7">
    <name type="scientific">Pyrrhoderma noxium</name>
    <dbReference type="NCBI Taxonomy" id="2282107"/>
    <lineage>
        <taxon>Eukaryota</taxon>
        <taxon>Fungi</taxon>
        <taxon>Dikarya</taxon>
        <taxon>Basidiomycota</taxon>
        <taxon>Agaricomycotina</taxon>
        <taxon>Agaricomycetes</taxon>
        <taxon>Hymenochaetales</taxon>
        <taxon>Hymenochaetaceae</taxon>
        <taxon>Pyrrhoderma</taxon>
    </lineage>
</organism>
<evidence type="ECO:0000313" key="6">
    <source>
        <dbReference type="EMBL" id="PAV15049.1"/>
    </source>
</evidence>
<dbReference type="FunCoup" id="A0A286U699">
    <property type="interactions" value="572"/>
</dbReference>
<dbReference type="InterPro" id="IPR021772">
    <property type="entry name" value="WDR48/Bun107"/>
</dbReference>
<dbReference type="InterPro" id="IPR020472">
    <property type="entry name" value="WD40_PAC1"/>
</dbReference>
<sequence>MGPQKRRRVSYVIPSPSPTLVPRLALPPDGAPRNGQTGPILIPLKGGGDFNDTRSNVSEVNEELPRHPQHRLGVAAYALDTSTQLPGRSSPEGILYTGGRDGMIMVWDLGMPMKHRSYRYGAFAQSGTRRLGRWEKLTRDEEDDSLYEEDDDEEDFLTSDGDVLGDVLESGGRRGSRYRAEQDDIPFEQRWELDTSRVEPGQKAHWRQYTQAHTDWVNDILLCNTNQTVVSGSSDGTVKAWNPHSSSPSDPTTIGTHSDYVRCLAQCYEKRWVASGSFDRSIKLWDIAQPREDPLLTLLPPDSAGPKSSVYALATDPMGHVVASGGPERVIRTWDPRSGKRIGKLVGHTDNIRVILVSDDSRYLLTGSADASIKLWSILSPQRCIYTFTHHTESVWSLFSSHPSLEVFYSGDRSGIVCRVDVEECDRVAEGECVVLCKDTGDPQMAMSEGISKILTMDDYYMWTATGSSDITRWRIPQSRTVRSMTGDFAMTSPVSDTYSPVPIRNEPSPISNPHSPVYFEEHTKRKTRGQSMTPSITASFMSSSTSLNGNGENTLRGIPYESLVKLTSPNAPHISFNSSSRGREAEVSTLYSAVSVRSVPQQYQDRQHPTGPQPGHQHTVSLGQVSILTPGSRRDTLSLPLPDAGTHAMPNARLQYEERDVAPDAVQLIKEPDLVINGAHGLVRVLIMNDRIHALTVDTAGVVAVWDIVRAQCLGRYSREDVYTANNAASKSITSGDVERLSPRHALELVRERIEGEAVVNAWASADTRIGELTIHILDRWFESEVFADEAGYGSERVFSDDHRLNLGKWVLRNLFYSFIREEQRDIARHSHDYLPSSYKGTKGNGSNHPRAASDPVSHSRVVPPVPALPENLAGQNNKPLSPIAQSPTGPSNNDLPTTPRPSYSSTNSHTVNRSNEDETTTSSGPPASGTGAGAATPMTNATPTPVSSPDYFSIRRRPSTGHSTSEAHATEDDFGGWGRPGSSRSTGSQDHGSSAPSTPGGFMGRLKSLGKSSRRVATEAETTVTGQHKNDSGESAGANASTSPKSLVQHLKSQSITPPSNNDAPHINLPLETTIVVSEDASSSGSGSGWCPIYRGTLSSMGADLHRLEELLPDWLLEFLLANKAPSVNIVKISFALLPVQIPQEKQEEYGETLPELHNTAQSKLSASRFLRVKKLVHHVQDKLDKSPQSKPVSPRSSSDTMHVNIASQRASPTQDGSSTTNHHNQSVSTHSSHFASPPTSRASTPRLSSTSVHGHSHGHGQGGLPRAEDVLFRRRNLTRIFWIIALAVLVRLLLVTNKKPEAPQIRRQGVLDLVARSDKLDVQKYDFLQVRIGRDERPDLFSDVIHDGIDDFWERYQMPYIANKATSQLDQQSVLASIEQLLTLNGWVAALCPTLSRPFGQSDNAFDDLARANRLYFIGIVIHSADHFIVDQLAVIVQIARRLGAQNIFVSMLDYDSSDSTETLLDLCEAVLSLLSVPFRIRKVPPMTSDPAAAYYPLEEAHTRNLVLEPLYELYHKRNVKFHRVIWLKGFTCPNDIFETIVVSETNNAAMVCGMDWAQKEGNFIFSDRWRTRDIAGDQFRQSRSSADASSSPPRDPEGAVRYSQHLPFQVFCCESGTHVVDPAQTYYAGITYRSGTQFANLSTSDGTARRPSDAPCLDSSQAYFCRDLWVNAAREGIREVESRVKNQEAKAGGFGFGWSPKLKTPASEDPIQGKRHMKRADDVGHAQRQRPQGDADANAGSDFDAMPENEAESDDNNKLDTGHVQLEDDQDQDQNNNFAIPNSVFRPARILVNPRCVTTYAGVSHAQLARDLFGPPEESNIDKGMREKYVLDDWEGAPESFVCQEQRYTGGRTAPKTQRRLGFSIHAELDSGL</sequence>
<dbReference type="PANTHER" id="PTHR19862">
    <property type="entry name" value="WD REPEAT-CONTAINING PROTEIN 48"/>
    <property type="match status" value="1"/>
</dbReference>
<feature type="compositionally biased region" description="Polar residues" evidence="5">
    <location>
        <begin position="1040"/>
        <end position="1065"/>
    </location>
</feature>
<dbReference type="PROSITE" id="PS50294">
    <property type="entry name" value="WD_REPEATS_REGION"/>
    <property type="match status" value="3"/>
</dbReference>
<dbReference type="EMBL" id="NBII01000011">
    <property type="protein sequence ID" value="PAV15049.1"/>
    <property type="molecule type" value="Genomic_DNA"/>
</dbReference>
<dbReference type="InterPro" id="IPR021047">
    <property type="entry name" value="Mannosyltransferase_CMT1"/>
</dbReference>
<dbReference type="OrthoDB" id="3235770at2759"/>
<dbReference type="InterPro" id="IPR019775">
    <property type="entry name" value="WD40_repeat_CS"/>
</dbReference>
<feature type="compositionally biased region" description="Acidic residues" evidence="5">
    <location>
        <begin position="1749"/>
        <end position="1758"/>
    </location>
</feature>
<evidence type="ECO:0000256" key="1">
    <source>
        <dbReference type="ARBA" id="ARBA00006917"/>
    </source>
</evidence>
<comment type="similarity">
    <text evidence="1">Belongs to the WD repeat WDR48 family.</text>
</comment>
<dbReference type="PANTHER" id="PTHR19862:SF14">
    <property type="entry name" value="WD REPEAT-CONTAINING PROTEIN 48"/>
    <property type="match status" value="1"/>
</dbReference>
<keyword evidence="2 4" id="KW-0853">WD repeat</keyword>
<dbReference type="CDD" id="cd00200">
    <property type="entry name" value="WD40"/>
    <property type="match status" value="1"/>
</dbReference>
<feature type="compositionally biased region" description="Low complexity" evidence="5">
    <location>
        <begin position="922"/>
        <end position="947"/>
    </location>
</feature>
<dbReference type="SUPFAM" id="SSF50978">
    <property type="entry name" value="WD40 repeat-like"/>
    <property type="match status" value="1"/>
</dbReference>
<dbReference type="PRINTS" id="PR00320">
    <property type="entry name" value="GPROTEINBRPT"/>
</dbReference>
<feature type="region of interest" description="Disordered" evidence="5">
    <location>
        <begin position="1582"/>
        <end position="1603"/>
    </location>
</feature>
<dbReference type="Pfam" id="PF11735">
    <property type="entry name" value="CAP59_mtransfer"/>
    <property type="match status" value="1"/>
</dbReference>
<feature type="region of interest" description="Disordered" evidence="5">
    <location>
        <begin position="496"/>
        <end position="517"/>
    </location>
</feature>
<dbReference type="InterPro" id="IPR015943">
    <property type="entry name" value="WD40/YVTN_repeat-like_dom_sf"/>
</dbReference>
<feature type="region of interest" description="Disordered" evidence="5">
    <location>
        <begin position="599"/>
        <end position="620"/>
    </location>
</feature>
<feature type="compositionally biased region" description="Low complexity" evidence="5">
    <location>
        <begin position="855"/>
        <end position="864"/>
    </location>
</feature>
<feature type="region of interest" description="Disordered" evidence="5">
    <location>
        <begin position="141"/>
        <end position="162"/>
    </location>
</feature>
<dbReference type="Pfam" id="PF11816">
    <property type="entry name" value="DUF3337"/>
    <property type="match status" value="1"/>
</dbReference>
<feature type="region of interest" description="Disordered" evidence="5">
    <location>
        <begin position="835"/>
        <end position="1067"/>
    </location>
</feature>
<evidence type="ECO:0000256" key="4">
    <source>
        <dbReference type="PROSITE-ProRule" id="PRU00221"/>
    </source>
</evidence>
<protein>
    <submittedName>
        <fullName evidence="6">WD40 domain containing protein</fullName>
    </submittedName>
</protein>
<dbReference type="PROSITE" id="PS50082">
    <property type="entry name" value="WD_REPEATS_2"/>
    <property type="match status" value="4"/>
</dbReference>